<reference evidence="2 3" key="1">
    <citation type="journal article" date="2015" name="Genome Announc.">
        <title>Expanding the biotechnology potential of lactobacilli through comparative genomics of 213 strains and associated genera.</title>
        <authorList>
            <person name="Sun Z."/>
            <person name="Harris H.M."/>
            <person name="McCann A."/>
            <person name="Guo C."/>
            <person name="Argimon S."/>
            <person name="Zhang W."/>
            <person name="Yang X."/>
            <person name="Jeffery I.B."/>
            <person name="Cooney J.C."/>
            <person name="Kagawa T.F."/>
            <person name="Liu W."/>
            <person name="Song Y."/>
            <person name="Salvetti E."/>
            <person name="Wrobel A."/>
            <person name="Rasinkangas P."/>
            <person name="Parkhill J."/>
            <person name="Rea M.C."/>
            <person name="O'Sullivan O."/>
            <person name="Ritari J."/>
            <person name="Douillard F.P."/>
            <person name="Paul Ross R."/>
            <person name="Yang R."/>
            <person name="Briner A.E."/>
            <person name="Felis G.E."/>
            <person name="de Vos W.M."/>
            <person name="Barrangou R."/>
            <person name="Klaenhammer T.R."/>
            <person name="Caufield P.W."/>
            <person name="Cui Y."/>
            <person name="Zhang H."/>
            <person name="O'Toole P.W."/>
        </authorList>
    </citation>
    <scope>NUCLEOTIDE SEQUENCE [LARGE SCALE GENOMIC DNA]</scope>
    <source>
        <strain evidence="2 3">DSM 24301</strain>
    </source>
</reference>
<evidence type="ECO:0000313" key="3">
    <source>
        <dbReference type="Proteomes" id="UP000050969"/>
    </source>
</evidence>
<proteinExistence type="predicted"/>
<dbReference type="Proteomes" id="UP000050969">
    <property type="component" value="Unassembled WGS sequence"/>
</dbReference>
<sequence>MSDYNFEPNPKVVQQVSAAASQFMAGVKAAPEDPKDSLADIPGFEDKEHED</sequence>
<protein>
    <submittedName>
        <fullName evidence="2">Uncharacterized protein</fullName>
    </submittedName>
</protein>
<gene>
    <name evidence="2" type="ORF">IV56_GL000222</name>
</gene>
<feature type="compositionally biased region" description="Basic and acidic residues" evidence="1">
    <location>
        <begin position="30"/>
        <end position="51"/>
    </location>
</feature>
<dbReference type="AlphaFoldDB" id="A0A0R2MTN7"/>
<evidence type="ECO:0000256" key="1">
    <source>
        <dbReference type="SAM" id="MobiDB-lite"/>
    </source>
</evidence>
<accession>A0A0R2MTN7</accession>
<keyword evidence="3" id="KW-1185">Reference proteome</keyword>
<feature type="region of interest" description="Disordered" evidence="1">
    <location>
        <begin position="25"/>
        <end position="51"/>
    </location>
</feature>
<name>A0A0R2MTN7_9LACO</name>
<comment type="caution">
    <text evidence="2">The sequence shown here is derived from an EMBL/GenBank/DDBJ whole genome shotgun (WGS) entry which is preliminary data.</text>
</comment>
<dbReference type="STRING" id="1293598.IV56_GL000222"/>
<evidence type="ECO:0000313" key="2">
    <source>
        <dbReference type="EMBL" id="KRO15133.1"/>
    </source>
</evidence>
<dbReference type="EMBL" id="JQCE01000075">
    <property type="protein sequence ID" value="KRO15133.1"/>
    <property type="molecule type" value="Genomic_DNA"/>
</dbReference>
<dbReference type="PATRIC" id="fig|1293598.4.peg.236"/>
<organism evidence="2 3">
    <name type="scientific">Lacticaseibacillus saniviri JCM 17471 = DSM 24301</name>
    <dbReference type="NCBI Taxonomy" id="1293598"/>
    <lineage>
        <taxon>Bacteria</taxon>
        <taxon>Bacillati</taxon>
        <taxon>Bacillota</taxon>
        <taxon>Bacilli</taxon>
        <taxon>Lactobacillales</taxon>
        <taxon>Lactobacillaceae</taxon>
        <taxon>Lacticaseibacillus</taxon>
    </lineage>
</organism>